<dbReference type="EMBL" id="MCGE01000001">
    <property type="protein sequence ID" value="ORZ25167.1"/>
    <property type="molecule type" value="Genomic_DNA"/>
</dbReference>
<feature type="repeat" description="PPR" evidence="2">
    <location>
        <begin position="192"/>
        <end position="226"/>
    </location>
</feature>
<feature type="repeat" description="PPR" evidence="2">
    <location>
        <begin position="302"/>
        <end position="335"/>
    </location>
</feature>
<dbReference type="PANTHER" id="PTHR47933">
    <property type="entry name" value="PENTATRICOPEPTIDE REPEAT-CONTAINING PROTEIN 1, MITOCHONDRIAL"/>
    <property type="match status" value="1"/>
</dbReference>
<dbReference type="AlphaFoldDB" id="A0A1X2J005"/>
<gene>
    <name evidence="3" type="ORF">BCR42DRAFT_340022</name>
</gene>
<dbReference type="GO" id="GO:0003729">
    <property type="term" value="F:mRNA binding"/>
    <property type="evidence" value="ECO:0007669"/>
    <property type="project" value="TreeGrafter"/>
</dbReference>
<evidence type="ECO:0008006" key="5">
    <source>
        <dbReference type="Google" id="ProtNLM"/>
    </source>
</evidence>
<dbReference type="Proteomes" id="UP000193560">
    <property type="component" value="Unassembled WGS sequence"/>
</dbReference>
<name>A0A1X2J005_9FUNG</name>
<dbReference type="PROSITE" id="PS51375">
    <property type="entry name" value="PPR"/>
    <property type="match status" value="2"/>
</dbReference>
<dbReference type="InterPro" id="IPR051240">
    <property type="entry name" value="Mito_RNA-Proc/Resp"/>
</dbReference>
<dbReference type="Pfam" id="PF13812">
    <property type="entry name" value="PPR_3"/>
    <property type="match status" value="1"/>
</dbReference>
<organism evidence="3 4">
    <name type="scientific">Absidia repens</name>
    <dbReference type="NCBI Taxonomy" id="90262"/>
    <lineage>
        <taxon>Eukaryota</taxon>
        <taxon>Fungi</taxon>
        <taxon>Fungi incertae sedis</taxon>
        <taxon>Mucoromycota</taxon>
        <taxon>Mucoromycotina</taxon>
        <taxon>Mucoromycetes</taxon>
        <taxon>Mucorales</taxon>
        <taxon>Cunninghamellaceae</taxon>
        <taxon>Absidia</taxon>
    </lineage>
</organism>
<dbReference type="PANTHER" id="PTHR47933:SF11">
    <property type="entry name" value="PENTATRICOPEPTIDE REPEAT-CONTAINING PROTEIN 2"/>
    <property type="match status" value="1"/>
</dbReference>
<dbReference type="InterPro" id="IPR011990">
    <property type="entry name" value="TPR-like_helical_dom_sf"/>
</dbReference>
<evidence type="ECO:0000256" key="2">
    <source>
        <dbReference type="PROSITE-ProRule" id="PRU00708"/>
    </source>
</evidence>
<dbReference type="Pfam" id="PF01535">
    <property type="entry name" value="PPR"/>
    <property type="match status" value="1"/>
</dbReference>
<dbReference type="STRING" id="90262.A0A1X2J005"/>
<dbReference type="Gene3D" id="1.25.40.10">
    <property type="entry name" value="Tetratricopeptide repeat domain"/>
    <property type="match status" value="3"/>
</dbReference>
<proteinExistence type="predicted"/>
<accession>A0A1X2J005</accession>
<reference evidence="3 4" key="1">
    <citation type="submission" date="2016-07" db="EMBL/GenBank/DDBJ databases">
        <title>Pervasive Adenine N6-methylation of Active Genes in Fungi.</title>
        <authorList>
            <consortium name="DOE Joint Genome Institute"/>
            <person name="Mondo S.J."/>
            <person name="Dannebaum R.O."/>
            <person name="Kuo R.C."/>
            <person name="Labutti K."/>
            <person name="Haridas S."/>
            <person name="Kuo A."/>
            <person name="Salamov A."/>
            <person name="Ahrendt S.R."/>
            <person name="Lipzen A."/>
            <person name="Sullivan W."/>
            <person name="Andreopoulos W.B."/>
            <person name="Clum A."/>
            <person name="Lindquist E."/>
            <person name="Daum C."/>
            <person name="Ramamoorthy G.K."/>
            <person name="Gryganskyi A."/>
            <person name="Culley D."/>
            <person name="Magnuson J.K."/>
            <person name="James T.Y."/>
            <person name="O'Malley M.A."/>
            <person name="Stajich J.E."/>
            <person name="Spatafora J.W."/>
            <person name="Visel A."/>
            <person name="Grigoriev I.V."/>
        </authorList>
    </citation>
    <scope>NUCLEOTIDE SEQUENCE [LARGE SCALE GENOMIC DNA]</scope>
    <source>
        <strain evidence="3 4">NRRL 1336</strain>
    </source>
</reference>
<keyword evidence="4" id="KW-1185">Reference proteome</keyword>
<sequence length="410" mass="46299">MRNNHIRPTTATYAAMIEAYGRAGNLKAAISLMKKYTYGHQGHLNKVMATSVLTNTIRHGKLDMAKSLLSTWIDTMGLDMDKMDIEFRSAVLWVKVMDDMDHARDYFESLYTRNPEYVDSMMVNHLVQGFGNARQKQDVLDSFELHGHVSPSSSTHRVWPPHAFLVDALFKCRDVPAALSSLVIMRQYSVPDEITLAMVIRGLVMNDESQLAWALFQTMKSTGIEPNLHAYSSILKACIKSAQRGATKQQQQQHQHIPSDLIEAALDINSNTRTMVVDDDKKLGPTQAYILFRKMTGFQKPNVYTYTTLIACFAKHNLNRAMDVFGHMRAEGVEPVVETYVALLQGCAIFRNAPMALTLCKHLQEQPHVTPNDKVWHYLLKSLVRSRINKSEIDKIKAMIQANNDPTSGS</sequence>
<dbReference type="InterPro" id="IPR002885">
    <property type="entry name" value="PPR_rpt"/>
</dbReference>
<evidence type="ECO:0000313" key="3">
    <source>
        <dbReference type="EMBL" id="ORZ25167.1"/>
    </source>
</evidence>
<evidence type="ECO:0000313" key="4">
    <source>
        <dbReference type="Proteomes" id="UP000193560"/>
    </source>
</evidence>
<comment type="caution">
    <text evidence="3">The sequence shown here is derived from an EMBL/GenBank/DDBJ whole genome shotgun (WGS) entry which is preliminary data.</text>
</comment>
<dbReference type="OrthoDB" id="185373at2759"/>
<keyword evidence="1" id="KW-0677">Repeat</keyword>
<evidence type="ECO:0000256" key="1">
    <source>
        <dbReference type="ARBA" id="ARBA00022737"/>
    </source>
</evidence>
<dbReference type="NCBIfam" id="TIGR00756">
    <property type="entry name" value="PPR"/>
    <property type="match status" value="3"/>
</dbReference>
<protein>
    <recommendedName>
        <fullName evidence="5">Pentacotripeptide-repeat region of PRORP domain-containing protein</fullName>
    </recommendedName>
</protein>
<dbReference type="Pfam" id="PF13041">
    <property type="entry name" value="PPR_2"/>
    <property type="match status" value="1"/>
</dbReference>